<feature type="domain" description="Peptidase M13 N-terminal" evidence="10">
    <location>
        <begin position="43"/>
        <end position="421"/>
    </location>
</feature>
<accession>A0A936F2Z1</accession>
<evidence type="ECO:0000313" key="11">
    <source>
        <dbReference type="EMBL" id="MBK8572933.1"/>
    </source>
</evidence>
<dbReference type="PRINTS" id="PR00786">
    <property type="entry name" value="NEPRILYSIN"/>
</dbReference>
<keyword evidence="7" id="KW-0482">Metalloprotease</keyword>
<evidence type="ECO:0000256" key="1">
    <source>
        <dbReference type="ARBA" id="ARBA00001947"/>
    </source>
</evidence>
<dbReference type="InterPro" id="IPR000718">
    <property type="entry name" value="Peptidase_M13"/>
</dbReference>
<dbReference type="PROSITE" id="PS51885">
    <property type="entry name" value="NEPRILYSIN"/>
    <property type="match status" value="1"/>
</dbReference>
<reference evidence="11 12" key="1">
    <citation type="submission" date="2020-10" db="EMBL/GenBank/DDBJ databases">
        <title>Connecting structure to function with the recovery of over 1000 high-quality activated sludge metagenome-assembled genomes encoding full-length rRNA genes using long-read sequencing.</title>
        <authorList>
            <person name="Singleton C.M."/>
            <person name="Petriglieri F."/>
            <person name="Kristensen J.M."/>
            <person name="Kirkegaard R.H."/>
            <person name="Michaelsen T.Y."/>
            <person name="Andersen M.H."/>
            <person name="Karst S.M."/>
            <person name="Dueholm M.S."/>
            <person name="Nielsen P.H."/>
            <person name="Albertsen M."/>
        </authorList>
    </citation>
    <scope>NUCLEOTIDE SEQUENCE [LARGE SCALE GENOMIC DNA]</scope>
    <source>
        <strain evidence="11">OdNE_18-Q3-R46-58_MAXAC.008</strain>
    </source>
</reference>
<dbReference type="Pfam" id="PF05649">
    <property type="entry name" value="Peptidase_M13_N"/>
    <property type="match status" value="1"/>
</dbReference>
<feature type="chain" id="PRO_5037987775" evidence="8">
    <location>
        <begin position="25"/>
        <end position="673"/>
    </location>
</feature>
<dbReference type="InterPro" id="IPR024079">
    <property type="entry name" value="MetalloPept_cat_dom_sf"/>
</dbReference>
<gene>
    <name evidence="11" type="ORF">IPN91_09870</name>
</gene>
<keyword evidence="5" id="KW-0378">Hydrolase</keyword>
<dbReference type="InterPro" id="IPR042089">
    <property type="entry name" value="Peptidase_M13_dom_2"/>
</dbReference>
<proteinExistence type="inferred from homology"/>
<evidence type="ECO:0000313" key="12">
    <source>
        <dbReference type="Proteomes" id="UP000709959"/>
    </source>
</evidence>
<dbReference type="GO" id="GO:0004222">
    <property type="term" value="F:metalloendopeptidase activity"/>
    <property type="evidence" value="ECO:0007669"/>
    <property type="project" value="InterPro"/>
</dbReference>
<dbReference type="CDD" id="cd08662">
    <property type="entry name" value="M13"/>
    <property type="match status" value="1"/>
</dbReference>
<evidence type="ECO:0000256" key="5">
    <source>
        <dbReference type="ARBA" id="ARBA00022801"/>
    </source>
</evidence>
<keyword evidence="3" id="KW-0645">Protease</keyword>
<evidence type="ECO:0000256" key="3">
    <source>
        <dbReference type="ARBA" id="ARBA00022670"/>
    </source>
</evidence>
<evidence type="ECO:0000256" key="4">
    <source>
        <dbReference type="ARBA" id="ARBA00022723"/>
    </source>
</evidence>
<dbReference type="InterPro" id="IPR008753">
    <property type="entry name" value="Peptidase_M13_N"/>
</dbReference>
<organism evidence="11 12">
    <name type="scientific">Candidatus Geothrix odensensis</name>
    <dbReference type="NCBI Taxonomy" id="2954440"/>
    <lineage>
        <taxon>Bacteria</taxon>
        <taxon>Pseudomonadati</taxon>
        <taxon>Acidobacteriota</taxon>
        <taxon>Holophagae</taxon>
        <taxon>Holophagales</taxon>
        <taxon>Holophagaceae</taxon>
        <taxon>Geothrix</taxon>
    </lineage>
</organism>
<dbReference type="Proteomes" id="UP000709959">
    <property type="component" value="Unassembled WGS sequence"/>
</dbReference>
<evidence type="ECO:0000256" key="8">
    <source>
        <dbReference type="SAM" id="SignalP"/>
    </source>
</evidence>
<feature type="signal peptide" evidence="8">
    <location>
        <begin position="1"/>
        <end position="24"/>
    </location>
</feature>
<protein>
    <submittedName>
        <fullName evidence="11">M13 family metallopeptidase</fullName>
    </submittedName>
</protein>
<evidence type="ECO:0000259" key="10">
    <source>
        <dbReference type="Pfam" id="PF05649"/>
    </source>
</evidence>
<comment type="cofactor">
    <cofactor evidence="1">
        <name>Zn(2+)</name>
        <dbReference type="ChEBI" id="CHEBI:29105"/>
    </cofactor>
</comment>
<dbReference type="AlphaFoldDB" id="A0A936F2Z1"/>
<dbReference type="Gene3D" id="1.10.1380.10">
    <property type="entry name" value="Neutral endopeptidase , domain2"/>
    <property type="match status" value="1"/>
</dbReference>
<dbReference type="Gene3D" id="3.40.390.10">
    <property type="entry name" value="Collagenase (Catalytic Domain)"/>
    <property type="match status" value="1"/>
</dbReference>
<evidence type="ECO:0000256" key="2">
    <source>
        <dbReference type="ARBA" id="ARBA00007357"/>
    </source>
</evidence>
<sequence length="673" mass="74506">MKARSLLSLLVLMPALVAGSPSRPAPKPILGVDPAYIQTATSPCKDFYGFANGAFDRVAIPGEYASYGVNQEIDERNFTLLKGILEASARRGGARGSVGQRVGDFYAAGMDEVRIEKAGLKPLAPVFRSIQAVKTPRDLVAELGRLHALGVPAGFSFGVQVDDKDSSAMIASFYQGGLGLPERDYYLRPGKEADEIRQAYQRHIASIFTLAGDGPAVAQAKAVKVLALETRLAQASKTLVDLRDPQANYHKVARRDLGALAAIDWDTYFAAVALPAAEAHVLVGQPEFFKALAGLLGSEPMEDWRTYLRWHMLRSASPFLGRAFVSENFAFYGKVLSGTTELRPRWKRVLTAADRALGEDLGQLYVKTAFSPAAKERALKMVHFHKEAMRARILAADWMVEATKAQALKKLDTMRSKVGYPDRWRDYSGLKVSRQSFLANVQTASAFEFRRRMAKLGKPVDRSEWFMTPQTNNAYYDPSLNEMCFPAGILQPPFFDEKADDASNYGALASTIGHELTHGFDDQGRQYDWQGNLKDWWTAEDAQRFEARANHIVKQYEAFEVLPGLHINGKQTLGENIADIGGLRVSYEAFKLAIQGKSPANINGFTPDQRFFIAFAQGWRTNQRPEALRLGVTTDVHSPVRWRVLGPVADFPEFRKAFGCEAPPAGQARTAIW</sequence>
<dbReference type="GO" id="GO:0046872">
    <property type="term" value="F:metal ion binding"/>
    <property type="evidence" value="ECO:0007669"/>
    <property type="project" value="UniProtKB-KW"/>
</dbReference>
<keyword evidence="8" id="KW-0732">Signal</keyword>
<evidence type="ECO:0000256" key="7">
    <source>
        <dbReference type="ARBA" id="ARBA00023049"/>
    </source>
</evidence>
<keyword evidence="6" id="KW-0862">Zinc</keyword>
<feature type="domain" description="Peptidase M13 C-terminal" evidence="9">
    <location>
        <begin position="473"/>
        <end position="661"/>
    </location>
</feature>
<name>A0A936F2Z1_9BACT</name>
<dbReference type="PANTHER" id="PTHR11733">
    <property type="entry name" value="ZINC METALLOPROTEASE FAMILY M13 NEPRILYSIN-RELATED"/>
    <property type="match status" value="1"/>
</dbReference>
<dbReference type="PANTHER" id="PTHR11733:SF167">
    <property type="entry name" value="FI17812P1-RELATED"/>
    <property type="match status" value="1"/>
</dbReference>
<comment type="similarity">
    <text evidence="2">Belongs to the peptidase M13 family.</text>
</comment>
<evidence type="ECO:0000256" key="6">
    <source>
        <dbReference type="ARBA" id="ARBA00022833"/>
    </source>
</evidence>
<evidence type="ECO:0000259" key="9">
    <source>
        <dbReference type="Pfam" id="PF01431"/>
    </source>
</evidence>
<dbReference type="SUPFAM" id="SSF55486">
    <property type="entry name" value="Metalloproteases ('zincins'), catalytic domain"/>
    <property type="match status" value="1"/>
</dbReference>
<keyword evidence="4" id="KW-0479">Metal-binding</keyword>
<dbReference type="EMBL" id="JADKCH010000010">
    <property type="protein sequence ID" value="MBK8572933.1"/>
    <property type="molecule type" value="Genomic_DNA"/>
</dbReference>
<comment type="caution">
    <text evidence="11">The sequence shown here is derived from an EMBL/GenBank/DDBJ whole genome shotgun (WGS) entry which is preliminary data.</text>
</comment>
<dbReference type="GO" id="GO:0005886">
    <property type="term" value="C:plasma membrane"/>
    <property type="evidence" value="ECO:0007669"/>
    <property type="project" value="TreeGrafter"/>
</dbReference>
<dbReference type="InterPro" id="IPR018497">
    <property type="entry name" value="Peptidase_M13_C"/>
</dbReference>
<dbReference type="GO" id="GO:0016485">
    <property type="term" value="P:protein processing"/>
    <property type="evidence" value="ECO:0007669"/>
    <property type="project" value="TreeGrafter"/>
</dbReference>
<dbReference type="Pfam" id="PF01431">
    <property type="entry name" value="Peptidase_M13"/>
    <property type="match status" value="1"/>
</dbReference>